<protein>
    <submittedName>
        <fullName evidence="5">Transcriptional regulator, ArsR family</fullName>
    </submittedName>
</protein>
<dbReference type="PANTHER" id="PTHR43132:SF2">
    <property type="entry name" value="ARSENICAL RESISTANCE OPERON REPRESSOR ARSR-RELATED"/>
    <property type="match status" value="1"/>
</dbReference>
<evidence type="ECO:0000313" key="6">
    <source>
        <dbReference type="Proteomes" id="UP000027583"/>
    </source>
</evidence>
<keyword evidence="3" id="KW-0804">Transcription</keyword>
<evidence type="ECO:0000256" key="1">
    <source>
        <dbReference type="ARBA" id="ARBA00023015"/>
    </source>
</evidence>
<evidence type="ECO:0000256" key="3">
    <source>
        <dbReference type="ARBA" id="ARBA00023163"/>
    </source>
</evidence>
<dbReference type="InterPro" id="IPR036390">
    <property type="entry name" value="WH_DNA-bd_sf"/>
</dbReference>
<dbReference type="PANTHER" id="PTHR43132">
    <property type="entry name" value="ARSENICAL RESISTANCE OPERON REPRESSOR ARSR-RELATED"/>
    <property type="match status" value="1"/>
</dbReference>
<reference evidence="5 6" key="1">
    <citation type="journal article" date="2014" name="Genome Biol. Evol.">
        <title>Acetic acid bacteria genomes reveal functional traits for adaptation to life in insect guts.</title>
        <authorList>
            <person name="Chouaia B."/>
            <person name="Gaiarsa S."/>
            <person name="Crotti E."/>
            <person name="Comandatore F."/>
            <person name="Degli Esposti M."/>
            <person name="Ricci I."/>
            <person name="Alma A."/>
            <person name="Favia G."/>
            <person name="Bandi C."/>
            <person name="Daffonchio D."/>
        </authorList>
    </citation>
    <scope>NUCLEOTIDE SEQUENCE [LARGE SCALE GENOMIC DNA]</scope>
    <source>
        <strain evidence="5 6">SF2.1</strain>
    </source>
</reference>
<dbReference type="eggNOG" id="COG0640">
    <property type="taxonomic scope" value="Bacteria"/>
</dbReference>
<dbReference type="CDD" id="cd00090">
    <property type="entry name" value="HTH_ARSR"/>
    <property type="match status" value="1"/>
</dbReference>
<accession>A0A060QCF5</accession>
<dbReference type="InterPro" id="IPR001845">
    <property type="entry name" value="HTH_ArsR_DNA-bd_dom"/>
</dbReference>
<comment type="caution">
    <text evidence="5">The sequence shown here is derived from an EMBL/GenBank/DDBJ whole genome shotgun (WGS) entry which is preliminary data.</text>
</comment>
<gene>
    <name evidence="5" type="ORF">ASAP_0759</name>
</gene>
<dbReference type="RefSeq" id="WP_023977909.1">
    <property type="nucleotide sequence ID" value="NZ_CBLX010000004.1"/>
</dbReference>
<dbReference type="NCBIfam" id="NF033788">
    <property type="entry name" value="HTH_metalloreg"/>
    <property type="match status" value="1"/>
</dbReference>
<dbReference type="SUPFAM" id="SSF46785">
    <property type="entry name" value="Winged helix' DNA-binding domain"/>
    <property type="match status" value="1"/>
</dbReference>
<name>A0A060QCF5_9PROT</name>
<organism evidence="5 6">
    <name type="scientific">Asaia bogorensis</name>
    <dbReference type="NCBI Taxonomy" id="91915"/>
    <lineage>
        <taxon>Bacteria</taxon>
        <taxon>Pseudomonadati</taxon>
        <taxon>Pseudomonadota</taxon>
        <taxon>Alphaproteobacteria</taxon>
        <taxon>Acetobacterales</taxon>
        <taxon>Acetobacteraceae</taxon>
        <taxon>Asaia</taxon>
    </lineage>
</organism>
<dbReference type="GO" id="GO:0003677">
    <property type="term" value="F:DNA binding"/>
    <property type="evidence" value="ECO:0007669"/>
    <property type="project" value="UniProtKB-KW"/>
</dbReference>
<feature type="domain" description="HTH arsR-type" evidence="4">
    <location>
        <begin position="1"/>
        <end position="95"/>
    </location>
</feature>
<proteinExistence type="predicted"/>
<keyword evidence="2" id="KW-0238">DNA-binding</keyword>
<dbReference type="PROSITE" id="PS50987">
    <property type="entry name" value="HTH_ARSR_2"/>
    <property type="match status" value="1"/>
</dbReference>
<sequence>METSEALAAFAALSQATRLKIIRLLVRHEPDGLRVGEIATQLEQPQNTISTHLAILQRAELLTSERRSRAVIYRAAVGQLAELMAFLLSECCTDRPDLASPILSGLHPCTMGAKPKS</sequence>
<dbReference type="Pfam" id="PF12840">
    <property type="entry name" value="HTH_20"/>
    <property type="match status" value="1"/>
</dbReference>
<keyword evidence="1" id="KW-0805">Transcription regulation</keyword>
<dbReference type="SMART" id="SM00418">
    <property type="entry name" value="HTH_ARSR"/>
    <property type="match status" value="1"/>
</dbReference>
<dbReference type="InterPro" id="IPR051011">
    <property type="entry name" value="Metal_resp_trans_reg"/>
</dbReference>
<dbReference type="Gene3D" id="1.10.10.10">
    <property type="entry name" value="Winged helix-like DNA-binding domain superfamily/Winged helix DNA-binding domain"/>
    <property type="match status" value="1"/>
</dbReference>
<dbReference type="Proteomes" id="UP000027583">
    <property type="component" value="Unassembled WGS sequence"/>
</dbReference>
<evidence type="ECO:0000313" key="5">
    <source>
        <dbReference type="EMBL" id="CDG38804.1"/>
    </source>
</evidence>
<dbReference type="InterPro" id="IPR036388">
    <property type="entry name" value="WH-like_DNA-bd_sf"/>
</dbReference>
<dbReference type="AlphaFoldDB" id="A0A060QCF5"/>
<dbReference type="InterPro" id="IPR011991">
    <property type="entry name" value="ArsR-like_HTH"/>
</dbReference>
<dbReference type="GO" id="GO:0003700">
    <property type="term" value="F:DNA-binding transcription factor activity"/>
    <property type="evidence" value="ECO:0007669"/>
    <property type="project" value="InterPro"/>
</dbReference>
<evidence type="ECO:0000256" key="2">
    <source>
        <dbReference type="ARBA" id="ARBA00023125"/>
    </source>
</evidence>
<reference evidence="5 6" key="2">
    <citation type="journal article" date="2014" name="PLoS ONE">
        <title>Evolution of mitochondria reconstructed from the energy metabolism of living bacteria.</title>
        <authorList>
            <person name="Degli Esposti M."/>
            <person name="Chouaia B."/>
            <person name="Comandatore F."/>
            <person name="Crotti E."/>
            <person name="Sassera D."/>
            <person name="Lievens P.M."/>
            <person name="Daffonchio D."/>
            <person name="Bandi C."/>
        </authorList>
    </citation>
    <scope>NUCLEOTIDE SEQUENCE [LARGE SCALE GENOMIC DNA]</scope>
    <source>
        <strain evidence="5 6">SF2.1</strain>
    </source>
</reference>
<evidence type="ECO:0000259" key="4">
    <source>
        <dbReference type="PROSITE" id="PS50987"/>
    </source>
</evidence>
<dbReference type="PRINTS" id="PR00778">
    <property type="entry name" value="HTHARSR"/>
</dbReference>
<dbReference type="EMBL" id="CBLX010000004">
    <property type="protein sequence ID" value="CDG38804.1"/>
    <property type="molecule type" value="Genomic_DNA"/>
</dbReference>